<dbReference type="Gene3D" id="3.40.50.1460">
    <property type="match status" value="1"/>
</dbReference>
<dbReference type="SMART" id="SM00028">
    <property type="entry name" value="TPR"/>
    <property type="match status" value="3"/>
</dbReference>
<dbReference type="SUPFAM" id="SSF48452">
    <property type="entry name" value="TPR-like"/>
    <property type="match status" value="1"/>
</dbReference>
<dbReference type="PANTHER" id="PTHR44943">
    <property type="entry name" value="CELLULOSE SYNTHASE OPERON PROTEIN C"/>
    <property type="match status" value="1"/>
</dbReference>
<comment type="caution">
    <text evidence="4">The sequence shown here is derived from an EMBL/GenBank/DDBJ whole genome shotgun (WGS) entry which is preliminary data.</text>
</comment>
<gene>
    <name evidence="4" type="ORF">LzC2_37460</name>
</gene>
<keyword evidence="5" id="KW-1185">Reference proteome</keyword>
<evidence type="ECO:0000256" key="3">
    <source>
        <dbReference type="PROSITE-ProRule" id="PRU00339"/>
    </source>
</evidence>
<keyword evidence="1" id="KW-0677">Repeat</keyword>
<dbReference type="RefSeq" id="WP_171189543.1">
    <property type="nucleotide sequence ID" value="NZ_WTPX01000177.1"/>
</dbReference>
<dbReference type="Proteomes" id="UP000609651">
    <property type="component" value="Unassembled WGS sequence"/>
</dbReference>
<dbReference type="EMBL" id="WTPX01000177">
    <property type="protein sequence ID" value="NNJ27639.1"/>
    <property type="molecule type" value="Genomic_DNA"/>
</dbReference>
<accession>A0ABX1VHM5</accession>
<keyword evidence="2 3" id="KW-0802">TPR repeat</keyword>
<feature type="repeat" description="TPR" evidence="3">
    <location>
        <begin position="505"/>
        <end position="538"/>
    </location>
</feature>
<dbReference type="PANTHER" id="PTHR44943:SF8">
    <property type="entry name" value="TPR REPEAT-CONTAINING PROTEIN MJ0263"/>
    <property type="match status" value="1"/>
</dbReference>
<evidence type="ECO:0008006" key="6">
    <source>
        <dbReference type="Google" id="ProtNLM"/>
    </source>
</evidence>
<dbReference type="InterPro" id="IPR019734">
    <property type="entry name" value="TPR_rpt"/>
</dbReference>
<reference evidence="4 5" key="1">
    <citation type="journal article" date="2020" name="Syst. Appl. Microbiol.">
        <title>Alienimonas chondri sp. nov., a novel planctomycete isolated from the biofilm of the red alga Chondrus crispus.</title>
        <authorList>
            <person name="Vitorino I."/>
            <person name="Albuquerque L."/>
            <person name="Wiegand S."/>
            <person name="Kallscheuer N."/>
            <person name="da Costa M.S."/>
            <person name="Lobo-da-Cunha A."/>
            <person name="Jogler C."/>
            <person name="Lage O.M."/>
        </authorList>
    </citation>
    <scope>NUCLEOTIDE SEQUENCE [LARGE SCALE GENOMIC DNA]</scope>
    <source>
        <strain evidence="4 5">LzC2</strain>
    </source>
</reference>
<dbReference type="InterPro" id="IPR051685">
    <property type="entry name" value="Ycf3/AcsC/BcsC/TPR_MFPF"/>
</dbReference>
<name>A0ABX1VHM5_9PLAN</name>
<evidence type="ECO:0000313" key="4">
    <source>
        <dbReference type="EMBL" id="NNJ27639.1"/>
    </source>
</evidence>
<dbReference type="InterPro" id="IPR011990">
    <property type="entry name" value="TPR-like_helical_dom_sf"/>
</dbReference>
<sequence length="707" mass="75705">MSRFVCPAGCRGSRRSFFGARTAHHNPSALRRFVRHAALLCVATLAPIAASAQSILLAPPSPLQEAAPPGGAGLFVGVNEFTDPSGKVGNLRFAVNDAVELAHLFALELRLIPAANCTLALSGEAEGETAQAHLDALKANGATVTTANAVPILDALASVSSKGREPNDLLIIACSSHGFSEGERAYLMPRDGRFAFLDRTAVPLETLEGTVRRSKAGHRLLLIDACQDRVSATRGLGGRQAATAMSDTFAAALAKPTGQAKLASCEVGQFSLELPSLKQGVFTAALLDSLRGGASDADGDGFVRLAEVQTATTARVSSLIAEYNRDLPEADHIRQSPTFHGPEATRSLPLAVPATDVAILIEKLARRVGQQGYTEELHARLSEELTAETAPADLRREAERFADRGGRFFAVIAAQILTPSDAAMRGDSDAVARLEKAKKAALLGSEHYAAERYDSAASAFREAAEADPGEGMFHFYLGDALQETGDHAAALAALEKAIELMPQHALSRYYAGLSHHNLGDYQAAVKRYREALAIDDSDPTMHQSYGLALRLLGLEEQAVEQFAIAAADNPELGDPNAAAGGDPPMAGNEPPAAPAAFRQISSFKELAGEWKAEFTVTGNNNFRMLDTTRIDQNGNLSSSRIIYTYDANGNEQRQTQIDRSRMILDGNQILLGTPGQVFTRHNYKYNGDEFHIEYTDLGGTVIWYRQQ</sequence>
<protein>
    <recommendedName>
        <fullName evidence="6">Tetratricopeptide repeat protein</fullName>
    </recommendedName>
</protein>
<evidence type="ECO:0000313" key="5">
    <source>
        <dbReference type="Proteomes" id="UP000609651"/>
    </source>
</evidence>
<organism evidence="4 5">
    <name type="scientific">Alienimonas chondri</name>
    <dbReference type="NCBI Taxonomy" id="2681879"/>
    <lineage>
        <taxon>Bacteria</taxon>
        <taxon>Pseudomonadati</taxon>
        <taxon>Planctomycetota</taxon>
        <taxon>Planctomycetia</taxon>
        <taxon>Planctomycetales</taxon>
        <taxon>Planctomycetaceae</taxon>
        <taxon>Alienimonas</taxon>
    </lineage>
</organism>
<evidence type="ECO:0000256" key="1">
    <source>
        <dbReference type="ARBA" id="ARBA00022737"/>
    </source>
</evidence>
<dbReference type="PROSITE" id="PS50005">
    <property type="entry name" value="TPR"/>
    <property type="match status" value="3"/>
</dbReference>
<feature type="repeat" description="TPR" evidence="3">
    <location>
        <begin position="471"/>
        <end position="504"/>
    </location>
</feature>
<proteinExistence type="predicted"/>
<dbReference type="Pfam" id="PF13432">
    <property type="entry name" value="TPR_16"/>
    <property type="match status" value="2"/>
</dbReference>
<feature type="repeat" description="TPR" evidence="3">
    <location>
        <begin position="437"/>
        <end position="470"/>
    </location>
</feature>
<dbReference type="Gene3D" id="1.25.40.10">
    <property type="entry name" value="Tetratricopeptide repeat domain"/>
    <property type="match status" value="1"/>
</dbReference>
<evidence type="ECO:0000256" key="2">
    <source>
        <dbReference type="ARBA" id="ARBA00022803"/>
    </source>
</evidence>